<accession>A0A6H2EMS1</accession>
<dbReference type="InterPro" id="IPR013783">
    <property type="entry name" value="Ig-like_fold"/>
</dbReference>
<dbReference type="Gene3D" id="2.60.40.10">
    <property type="entry name" value="Immunoglobulins"/>
    <property type="match status" value="2"/>
</dbReference>
<keyword evidence="2" id="KW-0732">Signal</keyword>
<organism evidence="4 5">
    <name type="scientific">Arcanobacterium buesumense</name>
    <dbReference type="NCBI Taxonomy" id="2722751"/>
    <lineage>
        <taxon>Bacteria</taxon>
        <taxon>Bacillati</taxon>
        <taxon>Actinomycetota</taxon>
        <taxon>Actinomycetes</taxon>
        <taxon>Actinomycetales</taxon>
        <taxon>Actinomycetaceae</taxon>
        <taxon>Arcanobacterium</taxon>
    </lineage>
</organism>
<dbReference type="GO" id="GO:0005975">
    <property type="term" value="P:carbohydrate metabolic process"/>
    <property type="evidence" value="ECO:0007669"/>
    <property type="project" value="UniProtKB-ARBA"/>
</dbReference>
<name>A0A6H2EMS1_9ACTO</name>
<keyword evidence="1" id="KW-0472">Membrane</keyword>
<dbReference type="InterPro" id="IPR028974">
    <property type="entry name" value="TSP_type-3_rpt"/>
</dbReference>
<evidence type="ECO:0000313" key="5">
    <source>
        <dbReference type="Proteomes" id="UP000502298"/>
    </source>
</evidence>
<dbReference type="SUPFAM" id="SSF49313">
    <property type="entry name" value="Cadherin-like"/>
    <property type="match status" value="1"/>
</dbReference>
<dbReference type="Proteomes" id="UP000502298">
    <property type="component" value="Chromosome"/>
</dbReference>
<evidence type="ECO:0000256" key="1">
    <source>
        <dbReference type="SAM" id="Phobius"/>
    </source>
</evidence>
<dbReference type="AlphaFoldDB" id="A0A6H2EMS1"/>
<dbReference type="Pfam" id="PF18957">
    <property type="entry name" value="RibLong"/>
    <property type="match status" value="1"/>
</dbReference>
<dbReference type="RefSeq" id="WP_168918300.1">
    <property type="nucleotide sequence ID" value="NZ_CP050804.1"/>
</dbReference>
<keyword evidence="1" id="KW-0812">Transmembrane</keyword>
<proteinExistence type="predicted"/>
<protein>
    <submittedName>
        <fullName evidence="4">LPXTG cell wall anchor domain-containing protein</fullName>
    </submittedName>
</protein>
<dbReference type="GO" id="GO:0005509">
    <property type="term" value="F:calcium ion binding"/>
    <property type="evidence" value="ECO:0007669"/>
    <property type="project" value="InterPro"/>
</dbReference>
<dbReference type="GO" id="GO:0016020">
    <property type="term" value="C:membrane"/>
    <property type="evidence" value="ECO:0007669"/>
    <property type="project" value="InterPro"/>
</dbReference>
<dbReference type="NCBIfam" id="TIGR01167">
    <property type="entry name" value="LPXTG_anchor"/>
    <property type="match status" value="1"/>
</dbReference>
<sequence length="747" mass="79477">MFFHHKLRKFCATLSLTALLTMGAITTSMAQAAPAVETDQTPSNLADQYTFHFDWDSKNFVTFDPSMKGQEETLLAQFHLIGTDPNTNERTLFHPAILLETKLGESQTYSIPTASYEWGGTTYTDIRLSGDWNCADLYPGYPVGENQHTTRIVSASSACPLGRENGPDPAQGTDTIRFALEQNANTDVSFKIADDSTVFSEHRDNLKVKFGLNKTYNGATEVHTNKNGKPVTAVIPFADGQTVYLANVTPGTNPNDNDFNRALSSNHLDMFSQYTGKYQSFTLTAEFADSSAPADKLAQYYDLTVDGSDIEGWTLTLHSKELQAHYSQVSALPDSQVDFVAPTVDVVPTEDVEQFAVPDKMTFAENDKTPQWVTVNPDGSLSGKLPQGAKPGSTIDIPVSVTLPDGKVTETIAQVKVDQPLVEIAPIGTLTVTGEATFTEGKADEATLEITTEDDQATVSATDVPQGLTFDPATGKLSGTPVVQDWADEETSRVVPVSFTVKNSDGSTFTTTLNATINRDSDSDGVADTADKCADTPADAHVDGNGCAVAPQLPSVPTVAGEKGKEITPVEIPVSNPGKFAFTCAVTDLPAGLHVKLNDAGTACVIYGTPSADTVKDAQFTIQLAYTHPDGEKTAGKSPVYTGNVDITLPAMIVDPTTTIERPSSPLIPLTPAEPIQKPGTPLIPLTPAEPIQKPGTPLIPLTPAEPIQKPGKMLAKTGAQTLGLVALAGLTASAGALLVAQRRKES</sequence>
<dbReference type="KEGG" id="arca:HC352_07570"/>
<dbReference type="InterPro" id="IPR044055">
    <property type="entry name" value="RibLong"/>
</dbReference>
<evidence type="ECO:0000259" key="3">
    <source>
        <dbReference type="Pfam" id="PF18957"/>
    </source>
</evidence>
<keyword evidence="5" id="KW-1185">Reference proteome</keyword>
<reference evidence="4 5" key="1">
    <citation type="submission" date="2020-03" db="EMBL/GenBank/DDBJ databases">
        <title>Complete genome of Arcanobacterium buesumensis sp. nov. strain 2701.</title>
        <authorList>
            <person name="Borowiak M."/>
            <person name="Alssahen M."/>
            <person name="Laemmler C."/>
            <person name="Malorny B."/>
            <person name="Hassan A."/>
            <person name="Prenger-Berninghoff E."/>
            <person name="Ploetz M."/>
            <person name="Abdulmawjood A."/>
        </authorList>
    </citation>
    <scope>NUCLEOTIDE SEQUENCE [LARGE SCALE GENOMIC DNA]</scope>
    <source>
        <strain evidence="4 5">2701</strain>
    </source>
</reference>
<feature type="transmembrane region" description="Helical" evidence="1">
    <location>
        <begin position="723"/>
        <end position="741"/>
    </location>
</feature>
<dbReference type="EMBL" id="CP050804">
    <property type="protein sequence ID" value="QJC22378.1"/>
    <property type="molecule type" value="Genomic_DNA"/>
</dbReference>
<feature type="chain" id="PRO_5026022603" evidence="2">
    <location>
        <begin position="33"/>
        <end position="747"/>
    </location>
</feature>
<dbReference type="Pfam" id="PF05345">
    <property type="entry name" value="He_PIG"/>
    <property type="match status" value="1"/>
</dbReference>
<gene>
    <name evidence="4" type="ORF">HC352_07570</name>
</gene>
<dbReference type="SUPFAM" id="SSF103647">
    <property type="entry name" value="TSP type-3 repeat"/>
    <property type="match status" value="1"/>
</dbReference>
<evidence type="ECO:0000313" key="4">
    <source>
        <dbReference type="EMBL" id="QJC22378.1"/>
    </source>
</evidence>
<evidence type="ECO:0000256" key="2">
    <source>
        <dbReference type="SAM" id="SignalP"/>
    </source>
</evidence>
<keyword evidence="1" id="KW-1133">Transmembrane helix</keyword>
<dbReference type="InterPro" id="IPR015919">
    <property type="entry name" value="Cadherin-like_sf"/>
</dbReference>
<feature type="domain" description="Long Rib" evidence="3">
    <location>
        <begin position="323"/>
        <end position="418"/>
    </location>
</feature>
<feature type="signal peptide" evidence="2">
    <location>
        <begin position="1"/>
        <end position="32"/>
    </location>
</feature>